<dbReference type="InterPro" id="IPR000210">
    <property type="entry name" value="BTB/POZ_dom"/>
</dbReference>
<dbReference type="AlphaFoldDB" id="A0A9Q1C3S2"/>
<dbReference type="InterPro" id="IPR011333">
    <property type="entry name" value="SKP1/BTB/POZ_sf"/>
</dbReference>
<dbReference type="SMART" id="SM00225">
    <property type="entry name" value="BTB"/>
    <property type="match status" value="2"/>
</dbReference>
<sequence>MTAGTSLTGLFLNKQKQMSTCFPLEQRMRCIFDNMAGVDSKSGFTPIYDVEAGFHGTWKIVKVEVYSTEANNVGGLEGVEFHLSESGDIFWKLPQNAAHVPYIVSAFDFYRVTGTKFHFLRFIGGQSGEWFDFNAMFKWEDRMHLKHENVFTIICEKVCSIDKAKEEPYSLISALEEGFFSDITIKAANGKKFLLHRTILQASCPRLHWLRTPPPLTGTEEDVLQIVLHFMYAECLPTEVSSESVQGCMKLASKTAGLERLANMCKEYLKKAALKEQIFTLINELHSCADRVISIFSSSSVSGDTSKVEDNLVSEPAKLCFAVKQAAREAAVAGAKCVLICDLFSRRKHDLSRQERHEIIKYAKSRIPIFLQQLKTFLEAFYEKLRDIFTDKVTSEHRHEVAAYLVPEIKACVDLITRLMEDSRQSLKEVLRTTSSKEKQKKNNSGDYLHRTVQAAMHVEELLKLRSMQGKVSEVLLILQHRKELYEALPEEEKVYALMKLMEQMLEEIPMALEKASRMSEIYGNLSMRKWKFYFKMATSKVAWGLQKASANKSYLQPVVNKCCELVHRDAFSQTISSLGLLEPSTTKAGTSCGTPPEEKDRLGGDVHKFWGLESLKTPPTPGESRLARMLLDLFESGDDTDMIFEIIYVKEEPADIIVDHTKGTPVETQSSERVEEVRILKAHRAIIAARCDWFRRALLSGMRESIDKKIEVHDIDPDLFVQFVRYLYSGLLDTTNMNIEQLADMMAVSDRYEMDNLKQLCECSLMAHKLDNESVLFLLSISDQFNACTLRDACFKYIMEHPLAVESEDFDELPENLQNEVTKLITRNSGRDCLNPVHRYKGLQYDTDSSDSSDYDQEVQGLAAGLMDLRTGPQIVPNKFGSNSGSSDEDPVQESIHIDMARLEETVQQLKEVLGEEIPVEELRRLARAADFDVNRAINFFFSSDS</sequence>
<dbReference type="EMBL" id="JAIZAY010000008">
    <property type="protein sequence ID" value="KAJ8037564.1"/>
    <property type="molecule type" value="Genomic_DNA"/>
</dbReference>
<evidence type="ECO:0000259" key="1">
    <source>
        <dbReference type="PROSITE" id="PS50097"/>
    </source>
</evidence>
<reference evidence="2" key="1">
    <citation type="submission" date="2021-10" db="EMBL/GenBank/DDBJ databases">
        <title>Tropical sea cucumber genome reveals ecological adaptation and Cuvierian tubules defense mechanism.</title>
        <authorList>
            <person name="Chen T."/>
        </authorList>
    </citation>
    <scope>NUCLEOTIDE SEQUENCE</scope>
    <source>
        <strain evidence="2">Nanhai2018</strain>
        <tissue evidence="2">Muscle</tissue>
    </source>
</reference>
<keyword evidence="3" id="KW-1185">Reference proteome</keyword>
<name>A0A9Q1C3S2_HOLLE</name>
<evidence type="ECO:0000313" key="3">
    <source>
        <dbReference type="Proteomes" id="UP001152320"/>
    </source>
</evidence>
<dbReference type="Proteomes" id="UP001152320">
    <property type="component" value="Chromosome 8"/>
</dbReference>
<proteinExistence type="predicted"/>
<organism evidence="2 3">
    <name type="scientific">Holothuria leucospilota</name>
    <name type="common">Black long sea cucumber</name>
    <name type="synonym">Mertensiothuria leucospilota</name>
    <dbReference type="NCBI Taxonomy" id="206669"/>
    <lineage>
        <taxon>Eukaryota</taxon>
        <taxon>Metazoa</taxon>
        <taxon>Echinodermata</taxon>
        <taxon>Eleutherozoa</taxon>
        <taxon>Echinozoa</taxon>
        <taxon>Holothuroidea</taxon>
        <taxon>Aspidochirotacea</taxon>
        <taxon>Aspidochirotida</taxon>
        <taxon>Holothuriidae</taxon>
        <taxon>Holothuria</taxon>
    </lineage>
</organism>
<dbReference type="CDD" id="cd14733">
    <property type="entry name" value="BACK"/>
    <property type="match status" value="1"/>
</dbReference>
<evidence type="ECO:0000313" key="2">
    <source>
        <dbReference type="EMBL" id="KAJ8037564.1"/>
    </source>
</evidence>
<dbReference type="InterPro" id="IPR037189">
    <property type="entry name" value="HBS1-like_N_sf"/>
</dbReference>
<comment type="caution">
    <text evidence="2">The sequence shown here is derived from an EMBL/GenBank/DDBJ whole genome shotgun (WGS) entry which is preliminary data.</text>
</comment>
<dbReference type="CDD" id="cd18186">
    <property type="entry name" value="BTB_POZ_ZBTB_KLHL-like"/>
    <property type="match status" value="2"/>
</dbReference>
<dbReference type="Pfam" id="PF00651">
    <property type="entry name" value="BTB"/>
    <property type="match status" value="2"/>
</dbReference>
<accession>A0A9Q1C3S2</accession>
<dbReference type="PANTHER" id="PTHR24413">
    <property type="entry name" value="SPECKLE-TYPE POZ PROTEIN"/>
    <property type="match status" value="1"/>
</dbReference>
<dbReference type="OrthoDB" id="684045at2759"/>
<feature type="domain" description="BTB" evidence="1">
    <location>
        <begin position="669"/>
        <end position="737"/>
    </location>
</feature>
<dbReference type="Gene3D" id="3.30.710.10">
    <property type="entry name" value="Potassium Channel Kv1.1, Chain A"/>
    <property type="match status" value="2"/>
</dbReference>
<dbReference type="SUPFAM" id="SSF54695">
    <property type="entry name" value="POZ domain"/>
    <property type="match status" value="2"/>
</dbReference>
<dbReference type="PROSITE" id="PS50097">
    <property type="entry name" value="BTB"/>
    <property type="match status" value="1"/>
</dbReference>
<gene>
    <name evidence="2" type="ORF">HOLleu_18408</name>
</gene>
<protein>
    <submittedName>
        <fullName evidence="2">ARM REPEAT PROTEIN INTERACTING WITH ABF2</fullName>
    </submittedName>
</protein>
<dbReference type="Gene3D" id="1.10.8.10">
    <property type="entry name" value="DNA helicase RuvA subunit, C-terminal domain"/>
    <property type="match status" value="1"/>
</dbReference>
<dbReference type="SUPFAM" id="SSF109732">
    <property type="entry name" value="HBS1-like domain"/>
    <property type="match status" value="1"/>
</dbReference>